<name>A0A345SW34_9ACTN</name>
<dbReference type="GO" id="GO:0005524">
    <property type="term" value="F:ATP binding"/>
    <property type="evidence" value="ECO:0007669"/>
    <property type="project" value="UniProtKB-KW"/>
</dbReference>
<keyword evidence="1" id="KW-0808">Transferase</keyword>
<evidence type="ECO:0000313" key="3">
    <source>
        <dbReference type="EMBL" id="AXI77939.1"/>
    </source>
</evidence>
<dbReference type="EMBL" id="CP031264">
    <property type="protein sequence ID" value="AXI77939.1"/>
    <property type="molecule type" value="Genomic_DNA"/>
</dbReference>
<dbReference type="GO" id="GO:0004674">
    <property type="term" value="F:protein serine/threonine kinase activity"/>
    <property type="evidence" value="ECO:0007669"/>
    <property type="project" value="UniProtKB-KW"/>
</dbReference>
<dbReference type="Proteomes" id="UP000249340">
    <property type="component" value="Chromosome"/>
</dbReference>
<proteinExistence type="predicted"/>
<evidence type="ECO:0000259" key="2">
    <source>
        <dbReference type="Pfam" id="PF13581"/>
    </source>
</evidence>
<evidence type="ECO:0000256" key="1">
    <source>
        <dbReference type="ARBA" id="ARBA00022527"/>
    </source>
</evidence>
<dbReference type="KEGG" id="stri:C7M71_011320"/>
<dbReference type="PANTHER" id="PTHR35526:SF3">
    <property type="entry name" value="ANTI-SIGMA-F FACTOR RSBW"/>
    <property type="match status" value="1"/>
</dbReference>
<dbReference type="InterPro" id="IPR050267">
    <property type="entry name" value="Anti-sigma-factor_SerPK"/>
</dbReference>
<dbReference type="Gene3D" id="3.30.565.10">
    <property type="entry name" value="Histidine kinase-like ATPase, C-terminal domain"/>
    <property type="match status" value="1"/>
</dbReference>
<keyword evidence="3" id="KW-0067">ATP-binding</keyword>
<keyword evidence="1" id="KW-0723">Serine/threonine-protein kinase</keyword>
<organism evidence="3 4">
    <name type="scientific">Peterkaempfera bronchialis</name>
    <dbReference type="NCBI Taxonomy" id="2126346"/>
    <lineage>
        <taxon>Bacteria</taxon>
        <taxon>Bacillati</taxon>
        <taxon>Actinomycetota</taxon>
        <taxon>Actinomycetes</taxon>
        <taxon>Kitasatosporales</taxon>
        <taxon>Streptomycetaceae</taxon>
        <taxon>Peterkaempfera</taxon>
    </lineage>
</organism>
<dbReference type="RefSeq" id="WP_111492612.1">
    <property type="nucleotide sequence ID" value="NZ_CP031264.1"/>
</dbReference>
<dbReference type="OrthoDB" id="3527613at2"/>
<gene>
    <name evidence="3" type="ORF">C7M71_011320</name>
</gene>
<dbReference type="CDD" id="cd16936">
    <property type="entry name" value="HATPase_RsbW-like"/>
    <property type="match status" value="1"/>
</dbReference>
<keyword evidence="1" id="KW-0418">Kinase</keyword>
<protein>
    <submittedName>
        <fullName evidence="3">ATP-binding protein</fullName>
    </submittedName>
</protein>
<keyword evidence="4" id="KW-1185">Reference proteome</keyword>
<evidence type="ECO:0000313" key="4">
    <source>
        <dbReference type="Proteomes" id="UP000249340"/>
    </source>
</evidence>
<dbReference type="PANTHER" id="PTHR35526">
    <property type="entry name" value="ANTI-SIGMA-F FACTOR RSBW-RELATED"/>
    <property type="match status" value="1"/>
</dbReference>
<sequence length="144" mass="16119">MSEPQVTITPKGEAEWWFTRHPASVRSARRMLRYFLAVWDAPEYLDSGQLVLSELVTNAVQHARVSPGREICTRFEIRPEFLRIEVSDADLHHLPRRREAGEAEESGRGLAVLDALADEWGCEPRDCGVGKTVWAVLGRPGPAG</sequence>
<keyword evidence="3" id="KW-0547">Nucleotide-binding</keyword>
<feature type="domain" description="Histidine kinase/HSP90-like ATPase" evidence="2">
    <location>
        <begin position="19"/>
        <end position="135"/>
    </location>
</feature>
<dbReference type="AlphaFoldDB" id="A0A345SW34"/>
<dbReference type="InterPro" id="IPR003594">
    <property type="entry name" value="HATPase_dom"/>
</dbReference>
<accession>A0A345SW34</accession>
<dbReference type="Pfam" id="PF13581">
    <property type="entry name" value="HATPase_c_2"/>
    <property type="match status" value="1"/>
</dbReference>
<dbReference type="InterPro" id="IPR036890">
    <property type="entry name" value="HATPase_C_sf"/>
</dbReference>
<reference evidence="4" key="1">
    <citation type="submission" date="2018-07" db="EMBL/GenBank/DDBJ databases">
        <title>Streptacidiphilus bronchialis DSM 106435 chromosome.</title>
        <authorList>
            <person name="Batra D."/>
            <person name="Gulvik C.A."/>
        </authorList>
    </citation>
    <scope>NUCLEOTIDE SEQUENCE [LARGE SCALE GENOMIC DNA]</scope>
    <source>
        <strain evidence="4">DSM 106435</strain>
    </source>
</reference>
<dbReference type="SUPFAM" id="SSF55874">
    <property type="entry name" value="ATPase domain of HSP90 chaperone/DNA topoisomerase II/histidine kinase"/>
    <property type="match status" value="1"/>
</dbReference>